<feature type="region of interest" description="Disordered" evidence="9">
    <location>
        <begin position="732"/>
        <end position="752"/>
    </location>
</feature>
<organism evidence="12 13">
    <name type="scientific">Acrobeloides nanus</name>
    <dbReference type="NCBI Taxonomy" id="290746"/>
    <lineage>
        <taxon>Eukaryota</taxon>
        <taxon>Metazoa</taxon>
        <taxon>Ecdysozoa</taxon>
        <taxon>Nematoda</taxon>
        <taxon>Chromadorea</taxon>
        <taxon>Rhabditida</taxon>
        <taxon>Tylenchina</taxon>
        <taxon>Cephalobomorpha</taxon>
        <taxon>Cephaloboidea</taxon>
        <taxon>Cephalobidae</taxon>
        <taxon>Acrobeloides</taxon>
    </lineage>
</organism>
<feature type="domain" description="Potassium channel" evidence="11">
    <location>
        <begin position="270"/>
        <end position="344"/>
    </location>
</feature>
<feature type="transmembrane region" description="Helical" evidence="10">
    <location>
        <begin position="318"/>
        <end position="339"/>
    </location>
</feature>
<evidence type="ECO:0000256" key="10">
    <source>
        <dbReference type="SAM" id="Phobius"/>
    </source>
</evidence>
<evidence type="ECO:0000256" key="4">
    <source>
        <dbReference type="ARBA" id="ARBA00022989"/>
    </source>
</evidence>
<protein>
    <submittedName>
        <fullName evidence="13">Potassium channel domain-containing protein</fullName>
    </submittedName>
</protein>
<keyword evidence="12" id="KW-1185">Reference proteome</keyword>
<evidence type="ECO:0000313" key="13">
    <source>
        <dbReference type="WBParaSite" id="ACRNAN_Path_1400.g5496.t2"/>
    </source>
</evidence>
<dbReference type="InterPro" id="IPR003280">
    <property type="entry name" value="2pore_dom_K_chnl"/>
</dbReference>
<dbReference type="Gene3D" id="1.10.287.70">
    <property type="match status" value="1"/>
</dbReference>
<evidence type="ECO:0000256" key="1">
    <source>
        <dbReference type="ARBA" id="ARBA00004141"/>
    </source>
</evidence>
<keyword evidence="4 10" id="KW-1133">Transmembrane helix</keyword>
<evidence type="ECO:0000256" key="6">
    <source>
        <dbReference type="ARBA" id="ARBA00023136"/>
    </source>
</evidence>
<keyword evidence="7 8" id="KW-0407">Ion channel</keyword>
<comment type="subcellular location">
    <subcellularLocation>
        <location evidence="1">Membrane</location>
        <topology evidence="1">Multi-pass membrane protein</topology>
    </subcellularLocation>
</comment>
<proteinExistence type="inferred from homology"/>
<feature type="transmembrane region" description="Helical" evidence="10">
    <location>
        <begin position="115"/>
        <end position="135"/>
    </location>
</feature>
<dbReference type="InterPro" id="IPR013099">
    <property type="entry name" value="K_chnl_dom"/>
</dbReference>
<feature type="transmembrane region" description="Helical" evidence="10">
    <location>
        <begin position="291"/>
        <end position="311"/>
    </location>
</feature>
<keyword evidence="5 8" id="KW-0406">Ion transport</keyword>
<dbReference type="SUPFAM" id="SSF81324">
    <property type="entry name" value="Voltage-gated potassium channels"/>
    <property type="match status" value="2"/>
</dbReference>
<evidence type="ECO:0000256" key="2">
    <source>
        <dbReference type="ARBA" id="ARBA00022448"/>
    </source>
</evidence>
<evidence type="ECO:0000256" key="8">
    <source>
        <dbReference type="RuleBase" id="RU003857"/>
    </source>
</evidence>
<evidence type="ECO:0000256" key="7">
    <source>
        <dbReference type="ARBA" id="ARBA00023303"/>
    </source>
</evidence>
<evidence type="ECO:0000259" key="11">
    <source>
        <dbReference type="Pfam" id="PF07885"/>
    </source>
</evidence>
<feature type="domain" description="Potassium channel" evidence="11">
    <location>
        <begin position="111"/>
        <end position="170"/>
    </location>
</feature>
<dbReference type="PANTHER" id="PTHR11003:SF334">
    <property type="entry name" value="FI03418P"/>
    <property type="match status" value="1"/>
</dbReference>
<dbReference type="PRINTS" id="PR01333">
    <property type="entry name" value="2POREKCHANEL"/>
</dbReference>
<evidence type="ECO:0000256" key="3">
    <source>
        <dbReference type="ARBA" id="ARBA00022692"/>
    </source>
</evidence>
<dbReference type="WBParaSite" id="ACRNAN_Path_1400.g5496.t2">
    <property type="protein sequence ID" value="ACRNAN_Path_1400.g5496.t2"/>
    <property type="gene ID" value="ACRNAN_Path_1400.g5496"/>
</dbReference>
<dbReference type="AlphaFoldDB" id="A0A914C001"/>
<feature type="transmembrane region" description="Helical" evidence="10">
    <location>
        <begin position="266"/>
        <end position="285"/>
    </location>
</feature>
<feature type="transmembrane region" description="Helical" evidence="10">
    <location>
        <begin position="141"/>
        <end position="162"/>
    </location>
</feature>
<evidence type="ECO:0000313" key="12">
    <source>
        <dbReference type="Proteomes" id="UP000887540"/>
    </source>
</evidence>
<keyword evidence="6 10" id="KW-0472">Membrane</keyword>
<dbReference type="GO" id="GO:0005886">
    <property type="term" value="C:plasma membrane"/>
    <property type="evidence" value="ECO:0007669"/>
    <property type="project" value="TreeGrafter"/>
</dbReference>
<dbReference type="Proteomes" id="UP000887540">
    <property type="component" value="Unplaced"/>
</dbReference>
<dbReference type="PANTHER" id="PTHR11003">
    <property type="entry name" value="POTASSIUM CHANNEL, SUBFAMILY K"/>
    <property type="match status" value="1"/>
</dbReference>
<feature type="region of interest" description="Disordered" evidence="9">
    <location>
        <begin position="778"/>
        <end position="817"/>
    </location>
</feature>
<feature type="compositionally biased region" description="Basic and acidic residues" evidence="9">
    <location>
        <begin position="778"/>
        <end position="804"/>
    </location>
</feature>
<name>A0A914C001_9BILA</name>
<dbReference type="GO" id="GO:0030322">
    <property type="term" value="P:stabilization of membrane potential"/>
    <property type="evidence" value="ECO:0007669"/>
    <property type="project" value="TreeGrafter"/>
</dbReference>
<feature type="transmembrane region" description="Helical" evidence="10">
    <location>
        <begin position="20"/>
        <end position="40"/>
    </location>
</feature>
<evidence type="ECO:0000256" key="9">
    <source>
        <dbReference type="SAM" id="MobiDB-lite"/>
    </source>
</evidence>
<comment type="similarity">
    <text evidence="8">Belongs to the two pore domain potassium channel (TC 1.A.1.8) family.</text>
</comment>
<keyword evidence="3 8" id="KW-0812">Transmembrane</keyword>
<dbReference type="Pfam" id="PF07885">
    <property type="entry name" value="Ion_trans_2"/>
    <property type="match status" value="2"/>
</dbReference>
<keyword evidence="2 8" id="KW-0813">Transport</keyword>
<sequence>MFYVIQKIKWVSKKFKLNYFVPFLILISYTVLGAAIFRNLELELDLKQKEVFRNKTDFVFRQILTRMLEIRCNDRMLKDDVAKTEHHIKEALLWFIDELNLTQIITERSAETTSWTWMGALFYAGQLYTTIGYGLPATKTSWGRFASIVYIMIGIPIFLIMLKQIGKLLSRGLRKFYKRVNSAKQKIPDSNAVRRMSMPMKAIYSLTNGSSPTKNGNGHLNNGHEISSCIDFEAQKLDADELVDPEKQNELNQVLQKKATSFPIPLALGLLVLWILASAALFCVWETEWGFFMSIYFFFISISTVGLGDIVPSKPDMMFINFILILIGLALLSMCVDLIQNAIEKIIMQLIEEYVQEIEKIANIVAQDDVILEETATPFEVGMSADLLTAPLTALARSHEEHGFIKSAKDWIAGKVVDNILVNRLAPESSSESEDEMENEVEEVVVVDSGPKVMLHETATLAQAQTHKVSVMTGDSVSSQGSLAVKKRKKRHRFRGNFALVYNMPTLKTVQAIEAVKLKTNPKDDFRSRIFAKFVTNEKLTRYVDDHVVEPPPHHKESKMVSCEIQTDPITPQRSVSRPPDGDAYCRLESPDNMSMNSKTNETVSTYDGDSLYSTAYCDLHYGYSTESVPAMIAQAEAERRNPQLSTSPKPYITTKEASSGDDPLLAIPGTSHAPQIFVDPIEESSEMKQQKNLPRKVSFRRHSTTATGLLAPVEDDRISMIECPSCQHLATIPSPLLSPSSPTTRQESPFRINSDSLKRVFELCGLTPIDFLRHSLRGRDSRSPSKCSSKQDDSGYEHSKEEPPPSPNSTTIPTTTVMSMSTNDSISMSDSLLTPSLIKSFQQFDEISESDEIDSSEQVQEVLQRVIDEVAQTSQS</sequence>
<evidence type="ECO:0000256" key="5">
    <source>
        <dbReference type="ARBA" id="ARBA00023065"/>
    </source>
</evidence>
<feature type="compositionally biased region" description="Low complexity" evidence="9">
    <location>
        <begin position="734"/>
        <end position="743"/>
    </location>
</feature>
<dbReference type="GO" id="GO:0022841">
    <property type="term" value="F:potassium ion leak channel activity"/>
    <property type="evidence" value="ECO:0007669"/>
    <property type="project" value="TreeGrafter"/>
</dbReference>
<accession>A0A914C001</accession>
<reference evidence="13" key="1">
    <citation type="submission" date="2022-11" db="UniProtKB">
        <authorList>
            <consortium name="WormBaseParasite"/>
        </authorList>
    </citation>
    <scope>IDENTIFICATION</scope>
</reference>
<dbReference type="GO" id="GO:0015271">
    <property type="term" value="F:outward rectifier potassium channel activity"/>
    <property type="evidence" value="ECO:0007669"/>
    <property type="project" value="TreeGrafter"/>
</dbReference>